<name>A0A4R0IQ63_9ACTN</name>
<dbReference type="Proteomes" id="UP000292695">
    <property type="component" value="Unassembled WGS sequence"/>
</dbReference>
<dbReference type="AlphaFoldDB" id="A0A4R0IQ63"/>
<dbReference type="RefSeq" id="WP_131288390.1">
    <property type="nucleotide sequence ID" value="NZ_SJKA01000004.1"/>
</dbReference>
<gene>
    <name evidence="2" type="ORF">E0H50_14785</name>
</gene>
<reference evidence="2 3" key="1">
    <citation type="submission" date="2019-02" db="EMBL/GenBank/DDBJ databases">
        <title>Kribbella capetownensis sp. nov. and Kribbella speibonae sp. nov., isolated from soil.</title>
        <authorList>
            <person name="Curtis S.M."/>
            <person name="Norton I."/>
            <person name="Everest G.J."/>
            <person name="Meyers P.R."/>
        </authorList>
    </citation>
    <scope>NUCLEOTIDE SEQUENCE [LARGE SCALE GENOMIC DNA]</scope>
    <source>
        <strain evidence="2 3">DSM 27082</strain>
    </source>
</reference>
<protein>
    <submittedName>
        <fullName evidence="2">Uncharacterized protein</fullName>
    </submittedName>
</protein>
<organism evidence="2 3">
    <name type="scientific">Kribbella sindirgiensis</name>
    <dbReference type="NCBI Taxonomy" id="1124744"/>
    <lineage>
        <taxon>Bacteria</taxon>
        <taxon>Bacillati</taxon>
        <taxon>Actinomycetota</taxon>
        <taxon>Actinomycetes</taxon>
        <taxon>Propionibacteriales</taxon>
        <taxon>Kribbellaceae</taxon>
        <taxon>Kribbella</taxon>
    </lineage>
</organism>
<evidence type="ECO:0000313" key="2">
    <source>
        <dbReference type="EMBL" id="TCC35127.1"/>
    </source>
</evidence>
<sequence>MSVSPDSDLPSVAAVAADIAGVIGRFTHGETHAFAFGDGGVPEAVIASYDQYDDLGGDDTLGKYRTVVAPEVLGRQLPEMVEAIRRGTFGPPVLVGSDTGPVLVVMSTQQYRTLRGDDEPPPGVIDDPTVRTYDSSPTPGSVPFSVDEWAKDDPFTQQMLEEIRQERGSGDG</sequence>
<dbReference type="EMBL" id="SJKA01000004">
    <property type="protein sequence ID" value="TCC35127.1"/>
    <property type="molecule type" value="Genomic_DNA"/>
</dbReference>
<feature type="region of interest" description="Disordered" evidence="1">
    <location>
        <begin position="115"/>
        <end position="148"/>
    </location>
</feature>
<accession>A0A4R0IQ63</accession>
<dbReference type="OrthoDB" id="3823373at2"/>
<proteinExistence type="predicted"/>
<comment type="caution">
    <text evidence="2">The sequence shown here is derived from an EMBL/GenBank/DDBJ whole genome shotgun (WGS) entry which is preliminary data.</text>
</comment>
<evidence type="ECO:0000256" key="1">
    <source>
        <dbReference type="SAM" id="MobiDB-lite"/>
    </source>
</evidence>
<evidence type="ECO:0000313" key="3">
    <source>
        <dbReference type="Proteomes" id="UP000292695"/>
    </source>
</evidence>
<keyword evidence="3" id="KW-1185">Reference proteome</keyword>